<evidence type="ECO:0000313" key="1">
    <source>
        <dbReference type="EMBL" id="AGT11220.1"/>
    </source>
</evidence>
<dbReference type="HOGENOM" id="CLU_2975161_0_0_5"/>
<sequence>MQGSVILTPRGTAPISGRFEIVGNMLHVSYEGQARAVRIDGADVDFLAQALLRDLWLG</sequence>
<keyword evidence="1" id="KW-0614">Plasmid</keyword>
<protein>
    <recommendedName>
        <fullName evidence="3">Transposase</fullName>
    </recommendedName>
</protein>
<dbReference type="Proteomes" id="UP000015480">
    <property type="component" value="Plasmid pAMI5"/>
</dbReference>
<dbReference type="EMBL" id="CP006653">
    <property type="protein sequence ID" value="AGT11220.1"/>
    <property type="molecule type" value="Genomic_DNA"/>
</dbReference>
<reference evidence="1 2" key="1">
    <citation type="journal article" date="2014" name="BMC Genomics">
        <title>Architecture and functions of a multipartite genome of the methylotrophic bacterium Paracoccus aminophilus JCM 7686, containing primary and secondary chromids.</title>
        <authorList>
            <person name="Dziewit L."/>
            <person name="Czarnecki J."/>
            <person name="Wibberg D."/>
            <person name="Radlinska M."/>
            <person name="Mrozek P."/>
            <person name="Szymczak M."/>
            <person name="Schluter A."/>
            <person name="Puhler A."/>
            <person name="Bartosik D."/>
        </authorList>
    </citation>
    <scope>NUCLEOTIDE SEQUENCE [LARGE SCALE GENOMIC DNA]</scope>
    <source>
        <strain evidence="1">JCM 7686</strain>
        <plasmid evidence="2">Plasmid pAMI5</plasmid>
    </source>
</reference>
<dbReference type="PATRIC" id="fig|1367847.3.peg.4189"/>
<proteinExistence type="predicted"/>
<gene>
    <name evidence="1" type="ORF">JCM7686_pAMI5p154</name>
</gene>
<geneLocation type="plasmid" evidence="1 2">
    <name>pAMI5</name>
</geneLocation>
<organism evidence="1 2">
    <name type="scientific">Paracoccus aminophilus JCM 7686</name>
    <dbReference type="NCBI Taxonomy" id="1367847"/>
    <lineage>
        <taxon>Bacteria</taxon>
        <taxon>Pseudomonadati</taxon>
        <taxon>Pseudomonadota</taxon>
        <taxon>Alphaproteobacteria</taxon>
        <taxon>Rhodobacterales</taxon>
        <taxon>Paracoccaceae</taxon>
        <taxon>Paracoccus</taxon>
    </lineage>
</organism>
<dbReference type="KEGG" id="pami:JCM7686_pAMI5p154"/>
<name>S5Y6H9_PARAH</name>
<evidence type="ECO:0008006" key="3">
    <source>
        <dbReference type="Google" id="ProtNLM"/>
    </source>
</evidence>
<dbReference type="RefSeq" id="WP_020952991.1">
    <property type="nucleotide sequence ID" value="NC_022043.1"/>
</dbReference>
<accession>S5Y6H9</accession>
<keyword evidence="2" id="KW-1185">Reference proteome</keyword>
<evidence type="ECO:0000313" key="2">
    <source>
        <dbReference type="Proteomes" id="UP000015480"/>
    </source>
</evidence>
<dbReference type="AlphaFoldDB" id="S5Y6H9"/>